<evidence type="ECO:0000313" key="11">
    <source>
        <dbReference type="Proteomes" id="UP000268007"/>
    </source>
</evidence>
<keyword evidence="8" id="KW-0732">Signal</keyword>
<sequence>MNNALNKTIGLTCRISACILLLLLVCSCGFFADKNINHAAVLKPVNARANEIFNTDPEKALAYIETEYRLLPYAGPQDLYFKYDYYRKYYLAKNHNYTKALAYVDSMLLVLQPRATEKANSLLLAEAHLDRGDILFAQGKFNAAYLDYYEAKTTIPPNDPHCDNAVFQFDFYTRLANISYGQGRFLDAADFNKRALNALLVCYTDSATLYSVQGIFDNVGICYYKSGRLDSAEFYFHKALKAISSVHPKTPQQKMNADVARGVVLGNLGSVNFARGDIKLAEQRFEADISINSKPGYATGDALVTQVKLAELYVKTNQLPKAAQVLQQIKAAKDSLPEVIDKLQLIMLQASYANATGQPKQAYHLLQLYIAQKNALKLANINLMASDFSKEFELLRRQFDLQDLKKQNQLKSLYLFVAIITCLMAATILYLTFKSSRQARANAKQSALHNRQLEITLDALEISNHEHAHLMRVVAHDLKNPISAIYGISSLMTEDEGRTTEDIEMLELIKAASKNLDTLIYDLLAAKINKSVEVTKKANVDLSDLLKESVALLQYRAGEKKQKILFEEGNSCLVHINRDRVWRVLNNLIVNAVKFSPANTTIHVKWERDENEVRIGITDEGIGIPEELKSKIFQLSTDAKRQGTSGEEAFGLGLYISKQIIEEQGGKIWFESNAPKGTTFYFSLPLAQ</sequence>
<organism evidence="10 11">
    <name type="scientific">Mucilaginibacter gracilis</name>
    <dbReference type="NCBI Taxonomy" id="423350"/>
    <lineage>
        <taxon>Bacteria</taxon>
        <taxon>Pseudomonadati</taxon>
        <taxon>Bacteroidota</taxon>
        <taxon>Sphingobacteriia</taxon>
        <taxon>Sphingobacteriales</taxon>
        <taxon>Sphingobacteriaceae</taxon>
        <taxon>Mucilaginibacter</taxon>
    </lineage>
</organism>
<dbReference type="AlphaFoldDB" id="A0A495IV25"/>
<dbReference type="InterPro" id="IPR003661">
    <property type="entry name" value="HisK_dim/P_dom"/>
</dbReference>
<dbReference type="GO" id="GO:0000155">
    <property type="term" value="F:phosphorelay sensor kinase activity"/>
    <property type="evidence" value="ECO:0007669"/>
    <property type="project" value="InterPro"/>
</dbReference>
<dbReference type="Pfam" id="PF02518">
    <property type="entry name" value="HATPase_c"/>
    <property type="match status" value="1"/>
</dbReference>
<evidence type="ECO:0000256" key="3">
    <source>
        <dbReference type="ARBA" id="ARBA00022553"/>
    </source>
</evidence>
<keyword evidence="3" id="KW-0597">Phosphoprotein</keyword>
<dbReference type="SMART" id="SM00388">
    <property type="entry name" value="HisKA"/>
    <property type="match status" value="1"/>
</dbReference>
<dbReference type="SMART" id="SM00387">
    <property type="entry name" value="HATPase_c"/>
    <property type="match status" value="1"/>
</dbReference>
<dbReference type="InterPro" id="IPR019734">
    <property type="entry name" value="TPR_rpt"/>
</dbReference>
<evidence type="ECO:0000256" key="7">
    <source>
        <dbReference type="SAM" id="Phobius"/>
    </source>
</evidence>
<dbReference type="PANTHER" id="PTHR43711">
    <property type="entry name" value="TWO-COMPONENT HISTIDINE KINASE"/>
    <property type="match status" value="1"/>
</dbReference>
<dbReference type="EMBL" id="RBKU01000001">
    <property type="protein sequence ID" value="RKR80323.1"/>
    <property type="molecule type" value="Genomic_DNA"/>
</dbReference>
<evidence type="ECO:0000256" key="4">
    <source>
        <dbReference type="ARBA" id="ARBA00022679"/>
    </source>
</evidence>
<dbReference type="InterPro" id="IPR003594">
    <property type="entry name" value="HATPase_dom"/>
</dbReference>
<keyword evidence="11" id="KW-1185">Reference proteome</keyword>
<dbReference type="FunFam" id="3.30.565.10:FF:000006">
    <property type="entry name" value="Sensor histidine kinase WalK"/>
    <property type="match status" value="1"/>
</dbReference>
<dbReference type="CDD" id="cd00075">
    <property type="entry name" value="HATPase"/>
    <property type="match status" value="1"/>
</dbReference>
<name>A0A495IV25_9SPHI</name>
<feature type="signal peptide" evidence="8">
    <location>
        <begin position="1"/>
        <end position="32"/>
    </location>
</feature>
<dbReference type="SMART" id="SM00028">
    <property type="entry name" value="TPR"/>
    <property type="match status" value="4"/>
</dbReference>
<proteinExistence type="predicted"/>
<dbReference type="Gene3D" id="1.10.287.130">
    <property type="match status" value="1"/>
</dbReference>
<dbReference type="Pfam" id="PF00512">
    <property type="entry name" value="HisKA"/>
    <property type="match status" value="1"/>
</dbReference>
<dbReference type="Proteomes" id="UP000268007">
    <property type="component" value="Unassembled WGS sequence"/>
</dbReference>
<dbReference type="InterPro" id="IPR050736">
    <property type="entry name" value="Sensor_HK_Regulatory"/>
</dbReference>
<dbReference type="EC" id="2.7.13.3" evidence="2"/>
<keyword evidence="7" id="KW-1133">Transmembrane helix</keyword>
<evidence type="ECO:0000256" key="2">
    <source>
        <dbReference type="ARBA" id="ARBA00012438"/>
    </source>
</evidence>
<evidence type="ECO:0000313" key="10">
    <source>
        <dbReference type="EMBL" id="RKR80323.1"/>
    </source>
</evidence>
<keyword evidence="6" id="KW-0902">Two-component regulatory system</keyword>
<evidence type="ECO:0000256" key="1">
    <source>
        <dbReference type="ARBA" id="ARBA00000085"/>
    </source>
</evidence>
<comment type="caution">
    <text evidence="10">The sequence shown here is derived from an EMBL/GenBank/DDBJ whole genome shotgun (WGS) entry which is preliminary data.</text>
</comment>
<keyword evidence="5 10" id="KW-0418">Kinase</keyword>
<keyword evidence="4" id="KW-0808">Transferase</keyword>
<dbReference type="Gene3D" id="1.25.40.10">
    <property type="entry name" value="Tetratricopeptide repeat domain"/>
    <property type="match status" value="2"/>
</dbReference>
<feature type="chain" id="PRO_5019791049" description="histidine kinase" evidence="8">
    <location>
        <begin position="33"/>
        <end position="688"/>
    </location>
</feature>
<evidence type="ECO:0000256" key="5">
    <source>
        <dbReference type="ARBA" id="ARBA00022777"/>
    </source>
</evidence>
<dbReference type="InterPro" id="IPR011990">
    <property type="entry name" value="TPR-like_helical_dom_sf"/>
</dbReference>
<dbReference type="SUPFAM" id="SSF47384">
    <property type="entry name" value="Homodimeric domain of signal transducing histidine kinase"/>
    <property type="match status" value="1"/>
</dbReference>
<dbReference type="InterPro" id="IPR004358">
    <property type="entry name" value="Sig_transdc_His_kin-like_C"/>
</dbReference>
<dbReference type="SUPFAM" id="SSF48452">
    <property type="entry name" value="TPR-like"/>
    <property type="match status" value="2"/>
</dbReference>
<dbReference type="PROSITE" id="PS50109">
    <property type="entry name" value="HIS_KIN"/>
    <property type="match status" value="1"/>
</dbReference>
<dbReference type="InterPro" id="IPR036097">
    <property type="entry name" value="HisK_dim/P_sf"/>
</dbReference>
<dbReference type="OrthoDB" id="9810447at2"/>
<dbReference type="Gene3D" id="3.30.565.10">
    <property type="entry name" value="Histidine kinase-like ATPase, C-terminal domain"/>
    <property type="match status" value="1"/>
</dbReference>
<keyword evidence="7" id="KW-0812">Transmembrane</keyword>
<dbReference type="PANTHER" id="PTHR43711:SF1">
    <property type="entry name" value="HISTIDINE KINASE 1"/>
    <property type="match status" value="1"/>
</dbReference>
<accession>A0A495IV25</accession>
<reference evidence="10 11" key="1">
    <citation type="submission" date="2018-10" db="EMBL/GenBank/DDBJ databases">
        <title>Genomic Encyclopedia of Archaeal and Bacterial Type Strains, Phase II (KMG-II): from individual species to whole genera.</title>
        <authorList>
            <person name="Goeker M."/>
        </authorList>
    </citation>
    <scope>NUCLEOTIDE SEQUENCE [LARGE SCALE GENOMIC DNA]</scope>
    <source>
        <strain evidence="10 11">DSM 18602</strain>
    </source>
</reference>
<dbReference type="SUPFAM" id="SSF55874">
    <property type="entry name" value="ATPase domain of HSP90 chaperone/DNA topoisomerase II/histidine kinase"/>
    <property type="match status" value="1"/>
</dbReference>
<dbReference type="PRINTS" id="PR00344">
    <property type="entry name" value="BCTRLSENSOR"/>
</dbReference>
<dbReference type="InterPro" id="IPR005467">
    <property type="entry name" value="His_kinase_dom"/>
</dbReference>
<dbReference type="RefSeq" id="WP_121196067.1">
    <property type="nucleotide sequence ID" value="NZ_RBKU01000001.1"/>
</dbReference>
<feature type="transmembrane region" description="Helical" evidence="7">
    <location>
        <begin position="413"/>
        <end position="433"/>
    </location>
</feature>
<evidence type="ECO:0000256" key="8">
    <source>
        <dbReference type="SAM" id="SignalP"/>
    </source>
</evidence>
<protein>
    <recommendedName>
        <fullName evidence="2">histidine kinase</fullName>
        <ecNumber evidence="2">2.7.13.3</ecNumber>
    </recommendedName>
</protein>
<comment type="catalytic activity">
    <reaction evidence="1">
        <text>ATP + protein L-histidine = ADP + protein N-phospho-L-histidine.</text>
        <dbReference type="EC" id="2.7.13.3"/>
    </reaction>
</comment>
<dbReference type="CDD" id="cd00082">
    <property type="entry name" value="HisKA"/>
    <property type="match status" value="1"/>
</dbReference>
<feature type="domain" description="Histidine kinase" evidence="9">
    <location>
        <begin position="473"/>
        <end position="688"/>
    </location>
</feature>
<dbReference type="PROSITE" id="PS51257">
    <property type="entry name" value="PROKAR_LIPOPROTEIN"/>
    <property type="match status" value="1"/>
</dbReference>
<keyword evidence="7" id="KW-0472">Membrane</keyword>
<dbReference type="InterPro" id="IPR036890">
    <property type="entry name" value="HATPase_C_sf"/>
</dbReference>
<evidence type="ECO:0000256" key="6">
    <source>
        <dbReference type="ARBA" id="ARBA00023012"/>
    </source>
</evidence>
<evidence type="ECO:0000259" key="9">
    <source>
        <dbReference type="PROSITE" id="PS50109"/>
    </source>
</evidence>
<gene>
    <name evidence="10" type="ORF">BDD43_0420</name>
</gene>